<proteinExistence type="predicted"/>
<dbReference type="AlphaFoldDB" id="A0A0E9R1H0"/>
<keyword evidence="1" id="KW-0472">Membrane</keyword>
<keyword evidence="1" id="KW-0812">Transmembrane</keyword>
<sequence length="49" mass="6121">MVTINHVHFLYCLELRFKVIYIVYCHVHFYFCIAFIIPMMFWVYLSQVK</sequence>
<keyword evidence="1" id="KW-1133">Transmembrane helix</keyword>
<protein>
    <submittedName>
        <fullName evidence="2">Uncharacterized protein</fullName>
    </submittedName>
</protein>
<name>A0A0E9R1H0_ANGAN</name>
<dbReference type="EMBL" id="GBXM01085623">
    <property type="protein sequence ID" value="JAH22954.1"/>
    <property type="molecule type" value="Transcribed_RNA"/>
</dbReference>
<feature type="transmembrane region" description="Helical" evidence="1">
    <location>
        <begin position="20"/>
        <end position="45"/>
    </location>
</feature>
<organism evidence="2">
    <name type="scientific">Anguilla anguilla</name>
    <name type="common">European freshwater eel</name>
    <name type="synonym">Muraena anguilla</name>
    <dbReference type="NCBI Taxonomy" id="7936"/>
    <lineage>
        <taxon>Eukaryota</taxon>
        <taxon>Metazoa</taxon>
        <taxon>Chordata</taxon>
        <taxon>Craniata</taxon>
        <taxon>Vertebrata</taxon>
        <taxon>Euteleostomi</taxon>
        <taxon>Actinopterygii</taxon>
        <taxon>Neopterygii</taxon>
        <taxon>Teleostei</taxon>
        <taxon>Anguilliformes</taxon>
        <taxon>Anguillidae</taxon>
        <taxon>Anguilla</taxon>
    </lineage>
</organism>
<accession>A0A0E9R1H0</accession>
<reference evidence="2" key="2">
    <citation type="journal article" date="2015" name="Fish Shellfish Immunol.">
        <title>Early steps in the European eel (Anguilla anguilla)-Vibrio vulnificus interaction in the gills: Role of the RtxA13 toxin.</title>
        <authorList>
            <person name="Callol A."/>
            <person name="Pajuelo D."/>
            <person name="Ebbesson L."/>
            <person name="Teles M."/>
            <person name="MacKenzie S."/>
            <person name="Amaro C."/>
        </authorList>
    </citation>
    <scope>NUCLEOTIDE SEQUENCE</scope>
</reference>
<reference evidence="2" key="1">
    <citation type="submission" date="2014-11" db="EMBL/GenBank/DDBJ databases">
        <authorList>
            <person name="Amaro Gonzalez C."/>
        </authorList>
    </citation>
    <scope>NUCLEOTIDE SEQUENCE</scope>
</reference>
<evidence type="ECO:0000313" key="2">
    <source>
        <dbReference type="EMBL" id="JAH22954.1"/>
    </source>
</evidence>
<evidence type="ECO:0000256" key="1">
    <source>
        <dbReference type="SAM" id="Phobius"/>
    </source>
</evidence>